<keyword evidence="4" id="KW-0614">Plasmid</keyword>
<dbReference type="InterPro" id="IPR027994">
    <property type="entry name" value="WxL_dom"/>
</dbReference>
<gene>
    <name evidence="4" type="ORF">I6G77_28835</name>
</gene>
<organism evidence="4 5">
    <name type="scientific">Bacillus tropicus</name>
    <dbReference type="NCBI Taxonomy" id="2026188"/>
    <lineage>
        <taxon>Bacteria</taxon>
        <taxon>Bacillati</taxon>
        <taxon>Bacillota</taxon>
        <taxon>Bacilli</taxon>
        <taxon>Bacillales</taxon>
        <taxon>Bacillaceae</taxon>
        <taxon>Bacillus</taxon>
        <taxon>Bacillus cereus group</taxon>
    </lineage>
</organism>
<evidence type="ECO:0000259" key="3">
    <source>
        <dbReference type="Pfam" id="PF13731"/>
    </source>
</evidence>
<keyword evidence="5" id="KW-1185">Reference proteome</keyword>
<feature type="chain" id="PRO_5046332227" evidence="2">
    <location>
        <begin position="28"/>
        <end position="216"/>
    </location>
</feature>
<dbReference type="RefSeq" id="WP_042514309.1">
    <property type="nucleotide sequence ID" value="NZ_CP065740.1"/>
</dbReference>
<feature type="domain" description="WxL" evidence="3">
    <location>
        <begin position="31"/>
        <end position="214"/>
    </location>
</feature>
<dbReference type="EMBL" id="CP065740">
    <property type="protein sequence ID" value="QPR80530.1"/>
    <property type="molecule type" value="Genomic_DNA"/>
</dbReference>
<accession>A0A7T2QKQ4</accession>
<dbReference type="Proteomes" id="UP000594791">
    <property type="component" value="Plasmid unnamed"/>
</dbReference>
<evidence type="ECO:0000313" key="4">
    <source>
        <dbReference type="EMBL" id="QPR80530.1"/>
    </source>
</evidence>
<evidence type="ECO:0000256" key="1">
    <source>
        <dbReference type="SAM" id="MobiDB-lite"/>
    </source>
</evidence>
<evidence type="ECO:0000313" key="5">
    <source>
        <dbReference type="Proteomes" id="UP000594791"/>
    </source>
</evidence>
<keyword evidence="2" id="KW-0732">Signal</keyword>
<reference evidence="4 5" key="1">
    <citation type="submission" date="2020-12" db="EMBL/GenBank/DDBJ databases">
        <title>FDA dAtabase for Regulatory Grade micrObial Sequences (FDA-ARGOS): Supporting development and validation of Infectious Disease Dx tests.</title>
        <authorList>
            <person name="Nelson B."/>
            <person name="Plummer A."/>
            <person name="Tallon L."/>
            <person name="Sadzewicz L."/>
            <person name="Zhao X."/>
            <person name="Boylan J."/>
            <person name="Ott S."/>
            <person name="Bowen H."/>
            <person name="Vavikolanu K."/>
            <person name="Mehta A."/>
            <person name="Aluvathingal J."/>
            <person name="Nadendla S."/>
            <person name="Myers T."/>
            <person name="Yan Y."/>
            <person name="Sichtig H."/>
        </authorList>
    </citation>
    <scope>NUCLEOTIDE SEQUENCE [LARGE SCALE GENOMIC DNA]</scope>
    <source>
        <strain evidence="4 5">FDAARGOS_920</strain>
        <plasmid evidence="4 5">unnamed</plasmid>
    </source>
</reference>
<feature type="compositionally biased region" description="Low complexity" evidence="1">
    <location>
        <begin position="41"/>
        <end position="53"/>
    </location>
</feature>
<feature type="signal peptide" evidence="2">
    <location>
        <begin position="1"/>
        <end position="27"/>
    </location>
</feature>
<protein>
    <submittedName>
        <fullName evidence="4">WxL domain-containing protein</fullName>
    </submittedName>
</protein>
<geneLocation type="plasmid" evidence="4 5">
    <name>unnamed</name>
</geneLocation>
<proteinExistence type="predicted"/>
<name>A0A7T2QKQ4_9BACI</name>
<evidence type="ECO:0000256" key="2">
    <source>
        <dbReference type="SAM" id="SignalP"/>
    </source>
</evidence>
<dbReference type="Pfam" id="PF13731">
    <property type="entry name" value="WxL"/>
    <property type="match status" value="1"/>
</dbReference>
<sequence>MRFYKIVPAVIATFVGVGVASATAVSAEEQGPAKSQATVEITPGDTTTPVDPIDPTDPPTGQIGNLTIDHVSSLDFGSFKLQSGSVTLTANQDSDKDPNVQVTDKRGTGDGWTLTVAQTQEFKSAEGHTLAGAKLTLPAGNLLTNNVNNNDNAPSTKSVVVNAESNVVMVAEKGKGLGTWADQFARENTTLEIPSGNYAGSYESELTWTLSNAPQE</sequence>
<feature type="region of interest" description="Disordered" evidence="1">
    <location>
        <begin position="27"/>
        <end position="61"/>
    </location>
</feature>